<proteinExistence type="predicted"/>
<comment type="caution">
    <text evidence="1">The sequence shown here is derived from an EMBL/GenBank/DDBJ whole genome shotgun (WGS) entry which is preliminary data.</text>
</comment>
<dbReference type="AlphaFoldDB" id="A0A645CCI2"/>
<gene>
    <name evidence="1" type="ORF">SDC9_121655</name>
</gene>
<dbReference type="EMBL" id="VSSQ01026115">
    <property type="protein sequence ID" value="MPM74666.1"/>
    <property type="molecule type" value="Genomic_DNA"/>
</dbReference>
<evidence type="ECO:0000313" key="1">
    <source>
        <dbReference type="EMBL" id="MPM74666.1"/>
    </source>
</evidence>
<name>A0A645CCI2_9ZZZZ</name>
<protein>
    <submittedName>
        <fullName evidence="1">Uncharacterized protein</fullName>
    </submittedName>
</protein>
<accession>A0A645CCI2</accession>
<organism evidence="1">
    <name type="scientific">bioreactor metagenome</name>
    <dbReference type="NCBI Taxonomy" id="1076179"/>
    <lineage>
        <taxon>unclassified sequences</taxon>
        <taxon>metagenomes</taxon>
        <taxon>ecological metagenomes</taxon>
    </lineage>
</organism>
<sequence>MDGADQQVTLGLVVVDGEQAHVAHEPGAEELAHEALVLEVLHGVVQRRQPGRARDVGKPAPVLVGRLSADALNIAVHRKAQRIRVDAAVRTVPCRRLVDHIGVR</sequence>
<reference evidence="1" key="1">
    <citation type="submission" date="2019-08" db="EMBL/GenBank/DDBJ databases">
        <authorList>
            <person name="Kucharzyk K."/>
            <person name="Murdoch R.W."/>
            <person name="Higgins S."/>
            <person name="Loffler F."/>
        </authorList>
    </citation>
    <scope>NUCLEOTIDE SEQUENCE</scope>
</reference>